<dbReference type="EMBL" id="JBHTNH010000005">
    <property type="protein sequence ID" value="MFD1361025.1"/>
    <property type="molecule type" value="Genomic_DNA"/>
</dbReference>
<accession>A0ABW3ZSM3</accession>
<dbReference type="RefSeq" id="WP_382398199.1">
    <property type="nucleotide sequence ID" value="NZ_JBHTNH010000005.1"/>
</dbReference>
<organism evidence="1 2">
    <name type="scientific">Lentibacillus salinarum</name>
    <dbReference type="NCBI Taxonomy" id="446820"/>
    <lineage>
        <taxon>Bacteria</taxon>
        <taxon>Bacillati</taxon>
        <taxon>Bacillota</taxon>
        <taxon>Bacilli</taxon>
        <taxon>Bacillales</taxon>
        <taxon>Bacillaceae</taxon>
        <taxon>Lentibacillus</taxon>
    </lineage>
</organism>
<sequence length="153" mass="17644">MHIGFNCDFIPHITGRPTYRRTSCHFVGLARLVRCTPHFKPARRNQERHMGAPLVFSFLRLKAVPLRLMFSVLRSKAVPLRLMFSVLRLKAVPPRLMFSVLRLKAVPLRLMFSVLRSKAVPLRLMFSVLRSKAVPLRLMSVFSSRKLCRSTVS</sequence>
<dbReference type="Proteomes" id="UP001597178">
    <property type="component" value="Unassembled WGS sequence"/>
</dbReference>
<gene>
    <name evidence="1" type="ORF">ACFQ4A_04990</name>
</gene>
<evidence type="ECO:0000313" key="1">
    <source>
        <dbReference type="EMBL" id="MFD1361025.1"/>
    </source>
</evidence>
<reference evidence="2" key="1">
    <citation type="journal article" date="2019" name="Int. J. Syst. Evol. Microbiol.">
        <title>The Global Catalogue of Microorganisms (GCM) 10K type strain sequencing project: providing services to taxonomists for standard genome sequencing and annotation.</title>
        <authorList>
            <consortium name="The Broad Institute Genomics Platform"/>
            <consortium name="The Broad Institute Genome Sequencing Center for Infectious Disease"/>
            <person name="Wu L."/>
            <person name="Ma J."/>
        </authorList>
    </citation>
    <scope>NUCLEOTIDE SEQUENCE [LARGE SCALE GENOMIC DNA]</scope>
    <source>
        <strain evidence="2">CCUG 54822</strain>
    </source>
</reference>
<evidence type="ECO:0000313" key="2">
    <source>
        <dbReference type="Proteomes" id="UP001597178"/>
    </source>
</evidence>
<proteinExistence type="predicted"/>
<protein>
    <submittedName>
        <fullName evidence="1">Uncharacterized protein</fullName>
    </submittedName>
</protein>
<comment type="caution">
    <text evidence="1">The sequence shown here is derived from an EMBL/GenBank/DDBJ whole genome shotgun (WGS) entry which is preliminary data.</text>
</comment>
<keyword evidence="2" id="KW-1185">Reference proteome</keyword>
<name>A0ABW3ZSM3_9BACI</name>